<organism evidence="1 2">
    <name type="scientific">Guptibacillus hwajinpoensis</name>
    <dbReference type="NCBI Taxonomy" id="208199"/>
    <lineage>
        <taxon>Bacteria</taxon>
        <taxon>Bacillati</taxon>
        <taxon>Bacillota</taxon>
        <taxon>Bacilli</taxon>
        <taxon>Bacillales</taxon>
        <taxon>Guptibacillaceae</taxon>
        <taxon>Guptibacillus</taxon>
    </lineage>
</organism>
<evidence type="ECO:0000313" key="2">
    <source>
        <dbReference type="Proteomes" id="UP001226720"/>
    </source>
</evidence>
<gene>
    <name evidence="1" type="ORF">QO000_002370</name>
</gene>
<evidence type="ECO:0000313" key="1">
    <source>
        <dbReference type="EMBL" id="MDQ0483388.1"/>
    </source>
</evidence>
<sequence>MGSLFHDSDGYDSDCYPKKKHKHHYSKCEGCVCHILNKYANGWDDCSLMTGNQKFYLQMKGTTDYIDLFTSPGVPTEFTLIHFCPKTCCAKFTYETGSGSNRRTIMTYYDCRCLCGISPVPTP</sequence>
<name>A0ABU0K201_9BACL</name>
<dbReference type="Proteomes" id="UP001226720">
    <property type="component" value="Unassembled WGS sequence"/>
</dbReference>
<dbReference type="EMBL" id="JAUSWM010000004">
    <property type="protein sequence ID" value="MDQ0483388.1"/>
    <property type="molecule type" value="Genomic_DNA"/>
</dbReference>
<dbReference type="RefSeq" id="WP_301552080.1">
    <property type="nucleotide sequence ID" value="NZ_JAQRMZ010000006.1"/>
</dbReference>
<reference evidence="1" key="1">
    <citation type="submission" date="2023-07" db="EMBL/GenBank/DDBJ databases">
        <title>Genomic Encyclopedia of Type Strains, Phase IV (KMG-IV): sequencing the most valuable type-strain genomes for metagenomic binning, comparative biology and taxonomic classification.</title>
        <authorList>
            <person name="Goeker M."/>
        </authorList>
    </citation>
    <scope>NUCLEOTIDE SEQUENCE [LARGE SCALE GENOMIC DNA]</scope>
    <source>
        <strain evidence="1">JSM 076093</strain>
    </source>
</reference>
<proteinExistence type="predicted"/>
<accession>A0ABU0K201</accession>
<comment type="caution">
    <text evidence="1">The sequence shown here is derived from an EMBL/GenBank/DDBJ whole genome shotgun (WGS) entry which is preliminary data.</text>
</comment>
<keyword evidence="2" id="KW-1185">Reference proteome</keyword>
<evidence type="ECO:0008006" key="3">
    <source>
        <dbReference type="Google" id="ProtNLM"/>
    </source>
</evidence>
<protein>
    <recommendedName>
        <fullName evidence="3">Spore coat protein</fullName>
    </recommendedName>
</protein>
<dbReference type="GeneID" id="301327671"/>